<keyword evidence="11" id="KW-1185">Reference proteome</keyword>
<feature type="binding site" evidence="7">
    <location>
        <position position="59"/>
    </location>
    <ligand>
        <name>Zn(2+)</name>
        <dbReference type="ChEBI" id="CHEBI:29105"/>
        <label>1</label>
    </ligand>
</feature>
<organism evidence="10 11">
    <name type="scientific">Lacticaseibacillus brantae DSM 23927</name>
    <dbReference type="NCBI Taxonomy" id="1423727"/>
    <lineage>
        <taxon>Bacteria</taxon>
        <taxon>Bacillati</taxon>
        <taxon>Bacillota</taxon>
        <taxon>Bacilli</taxon>
        <taxon>Lactobacillales</taxon>
        <taxon>Lactobacillaceae</taxon>
        <taxon>Lacticaseibacillus</taxon>
    </lineage>
</organism>
<dbReference type="GO" id="GO:0005737">
    <property type="term" value="C:cytoplasm"/>
    <property type="evidence" value="ECO:0007669"/>
    <property type="project" value="TreeGrafter"/>
</dbReference>
<dbReference type="InterPro" id="IPR004722">
    <property type="entry name" value="DHOase"/>
</dbReference>
<feature type="binding site" evidence="7">
    <location>
        <position position="306"/>
    </location>
    <ligand>
        <name>substrate</name>
    </ligand>
</feature>
<dbReference type="AlphaFoldDB" id="A0A0R2AZU0"/>
<dbReference type="Proteomes" id="UP000051672">
    <property type="component" value="Unassembled WGS sequence"/>
</dbReference>
<comment type="caution">
    <text evidence="10">The sequence shown here is derived from an EMBL/GenBank/DDBJ whole genome shotgun (WGS) entry which is preliminary data.</text>
</comment>
<sequence length="423" mass="44312">MTVLIKQARVLGKECRQDIRIADGVVTQMAPTIPDTSADTIIEANGAWALPGLIDVHVHFREPGFTDKETIATGSVAAAHGGFTQVVAMPNLNPVPETLATTESLLAKNQQDGHVRIHQFAAMTTGLTSDTVVDMVALKKAGVLGFSNDGKGVQSAATMLAAMSAAQAIDAPIAAHIEDESLVNGGVINAGPIADKLHLPGIPTVSESSQLARDLQLAQATGVHYHACHVSTKASVDLIRWAKAAGIRVTAEVSPHHLLLDDTMIPGDNPNYKMNPPLRSPDDRAAVLAGLLDGTIDMVATDHAPHTAAQKTGSFSTAAFGIVGLETAFSLLYTHLVKSGVMPFAQLVQVMSRNPATAFGLSGGQLAVGEPADLTIMETNQPYPIDPATWFSKGHNSPFIGETVYGTTLATIVGGHIAYHKGE</sequence>
<dbReference type="PROSITE" id="PS00482">
    <property type="entry name" value="DIHYDROOROTASE_1"/>
    <property type="match status" value="1"/>
</dbReference>
<evidence type="ECO:0000256" key="2">
    <source>
        <dbReference type="ARBA" id="ARBA00010286"/>
    </source>
</evidence>
<dbReference type="GO" id="GO:0004038">
    <property type="term" value="F:allantoinase activity"/>
    <property type="evidence" value="ECO:0007669"/>
    <property type="project" value="TreeGrafter"/>
</dbReference>
<feature type="binding site" evidence="7">
    <location>
        <position position="229"/>
    </location>
    <ligand>
        <name>Zn(2+)</name>
        <dbReference type="ChEBI" id="CHEBI:29105"/>
        <label>2</label>
    </ligand>
</feature>
<reference evidence="10 11" key="1">
    <citation type="journal article" date="2015" name="Genome Announc.">
        <title>Expanding the biotechnology potential of lactobacilli through comparative genomics of 213 strains and associated genera.</title>
        <authorList>
            <person name="Sun Z."/>
            <person name="Harris H.M."/>
            <person name="McCann A."/>
            <person name="Guo C."/>
            <person name="Argimon S."/>
            <person name="Zhang W."/>
            <person name="Yang X."/>
            <person name="Jeffery I.B."/>
            <person name="Cooney J.C."/>
            <person name="Kagawa T.F."/>
            <person name="Liu W."/>
            <person name="Song Y."/>
            <person name="Salvetti E."/>
            <person name="Wrobel A."/>
            <person name="Rasinkangas P."/>
            <person name="Parkhill J."/>
            <person name="Rea M.C."/>
            <person name="O'Sullivan O."/>
            <person name="Ritari J."/>
            <person name="Douillard F.P."/>
            <person name="Paul Ross R."/>
            <person name="Yang R."/>
            <person name="Briner A.E."/>
            <person name="Felis G.E."/>
            <person name="de Vos W.M."/>
            <person name="Barrangou R."/>
            <person name="Klaenhammer T.R."/>
            <person name="Caufield P.W."/>
            <person name="Cui Y."/>
            <person name="Zhang H."/>
            <person name="O'Toole P.W."/>
        </authorList>
    </citation>
    <scope>NUCLEOTIDE SEQUENCE [LARGE SCALE GENOMIC DNA]</scope>
    <source>
        <strain evidence="10 11">DSM 23927</strain>
    </source>
</reference>
<keyword evidence="4 7" id="KW-0378">Hydrolase</keyword>
<evidence type="ECO:0000259" key="8">
    <source>
        <dbReference type="Pfam" id="PF07969"/>
    </source>
</evidence>
<dbReference type="Gene3D" id="2.30.40.10">
    <property type="entry name" value="Urease, subunit C, domain 1"/>
    <property type="match status" value="1"/>
</dbReference>
<dbReference type="GO" id="GO:0004151">
    <property type="term" value="F:dihydroorotase activity"/>
    <property type="evidence" value="ECO:0007669"/>
    <property type="project" value="UniProtKB-UniRule"/>
</dbReference>
<comment type="catalytic activity">
    <reaction evidence="7">
        <text>(S)-dihydroorotate + H2O = N-carbamoyl-L-aspartate + H(+)</text>
        <dbReference type="Rhea" id="RHEA:24296"/>
        <dbReference type="ChEBI" id="CHEBI:15377"/>
        <dbReference type="ChEBI" id="CHEBI:15378"/>
        <dbReference type="ChEBI" id="CHEBI:30864"/>
        <dbReference type="ChEBI" id="CHEBI:32814"/>
        <dbReference type="EC" id="3.5.2.3"/>
    </reaction>
</comment>
<feature type="binding site" evidence="7">
    <location>
        <position position="149"/>
    </location>
    <ligand>
        <name>Zn(2+)</name>
        <dbReference type="ChEBI" id="CHEBI:29105"/>
        <label>1</label>
    </ligand>
</feature>
<comment type="pathway">
    <text evidence="7">Pyrimidine metabolism; UMP biosynthesis via de novo pathway; (S)-dihydroorotate from bicarbonate: step 3/3.</text>
</comment>
<feature type="binding site" evidence="7">
    <location>
        <position position="275"/>
    </location>
    <ligand>
        <name>substrate</name>
    </ligand>
</feature>
<feature type="binding site" evidence="7">
    <location>
        <position position="57"/>
    </location>
    <ligand>
        <name>Zn(2+)</name>
        <dbReference type="ChEBI" id="CHEBI:29105"/>
        <label>1</label>
    </ligand>
</feature>
<dbReference type="InterPro" id="IPR032466">
    <property type="entry name" value="Metal_Hydrolase"/>
</dbReference>
<feature type="active site" evidence="7">
    <location>
        <position position="302"/>
    </location>
</feature>
<proteinExistence type="inferred from homology"/>
<dbReference type="PROSITE" id="PS00483">
    <property type="entry name" value="DIHYDROOROTASE_2"/>
    <property type="match status" value="1"/>
</dbReference>
<dbReference type="STRING" id="1423727.FC34_GL000357"/>
<dbReference type="GO" id="GO:0006145">
    <property type="term" value="P:purine nucleobase catabolic process"/>
    <property type="evidence" value="ECO:0007669"/>
    <property type="project" value="TreeGrafter"/>
</dbReference>
<dbReference type="EC" id="3.5.2.3" evidence="7"/>
<feature type="binding site" evidence="7">
    <location>
        <position position="176"/>
    </location>
    <ligand>
        <name>Zn(2+)</name>
        <dbReference type="ChEBI" id="CHEBI:29105"/>
        <label>2</label>
    </ligand>
</feature>
<comment type="cofactor">
    <cofactor evidence="7">
        <name>Zn(2+)</name>
        <dbReference type="ChEBI" id="CHEBI:29105"/>
    </cofactor>
    <text evidence="7">Binds 2 Zn(2+) ions per subunit.</text>
</comment>
<dbReference type="Pfam" id="PF07969">
    <property type="entry name" value="Amidohydro_3"/>
    <property type="match status" value="1"/>
</dbReference>
<feature type="binding site" evidence="7">
    <location>
        <position position="149"/>
    </location>
    <ligand>
        <name>Zn(2+)</name>
        <dbReference type="ChEBI" id="CHEBI:29105"/>
        <label>2</label>
    </ligand>
</feature>
<feature type="binding site" evidence="7">
    <location>
        <position position="302"/>
    </location>
    <ligand>
        <name>Zn(2+)</name>
        <dbReference type="ChEBI" id="CHEBI:29105"/>
        <label>1</label>
    </ligand>
</feature>
<feature type="domain" description="Dihydroorotase catalytic" evidence="9">
    <location>
        <begin position="50"/>
        <end position="234"/>
    </location>
</feature>
<dbReference type="Pfam" id="PF12890">
    <property type="entry name" value="DHOase"/>
    <property type="match status" value="1"/>
</dbReference>
<evidence type="ECO:0000256" key="7">
    <source>
        <dbReference type="HAMAP-Rule" id="MF_00220"/>
    </source>
</evidence>
<evidence type="ECO:0000256" key="3">
    <source>
        <dbReference type="ARBA" id="ARBA00022723"/>
    </source>
</evidence>
<dbReference type="OrthoDB" id="9765462at2"/>
<keyword evidence="6 7" id="KW-0665">Pyrimidine biosynthesis</keyword>
<evidence type="ECO:0000313" key="10">
    <source>
        <dbReference type="EMBL" id="KRM72647.1"/>
    </source>
</evidence>
<feature type="binding site" evidence="7">
    <location>
        <begin position="59"/>
        <end position="61"/>
    </location>
    <ligand>
        <name>substrate</name>
    </ligand>
</feature>
<protein>
    <recommendedName>
        <fullName evidence="7">Dihydroorotase</fullName>
        <shortName evidence="7">DHOase</shortName>
        <ecNumber evidence="7">3.5.2.3</ecNumber>
    </recommendedName>
</protein>
<dbReference type="InterPro" id="IPR024403">
    <property type="entry name" value="DHOase_cat"/>
</dbReference>
<dbReference type="HAMAP" id="MF_00220_B">
    <property type="entry name" value="PyrC_classI_B"/>
    <property type="match status" value="1"/>
</dbReference>
<dbReference type="InterPro" id="IPR050138">
    <property type="entry name" value="DHOase/Allantoinase_Hydrolase"/>
</dbReference>
<dbReference type="CDD" id="cd01317">
    <property type="entry name" value="DHOase_IIa"/>
    <property type="match status" value="1"/>
</dbReference>
<evidence type="ECO:0000256" key="4">
    <source>
        <dbReference type="ARBA" id="ARBA00022801"/>
    </source>
</evidence>
<dbReference type="InterPro" id="IPR011059">
    <property type="entry name" value="Metal-dep_hydrolase_composite"/>
</dbReference>
<dbReference type="NCBIfam" id="NF006837">
    <property type="entry name" value="PRK09357.1-2"/>
    <property type="match status" value="1"/>
</dbReference>
<dbReference type="Gene3D" id="3.20.20.140">
    <property type="entry name" value="Metal-dependent hydrolases"/>
    <property type="match status" value="1"/>
</dbReference>
<gene>
    <name evidence="7" type="primary">pyrC</name>
    <name evidence="10" type="ORF">FC34_GL000357</name>
</gene>
<evidence type="ECO:0000313" key="11">
    <source>
        <dbReference type="Proteomes" id="UP000051672"/>
    </source>
</evidence>
<comment type="similarity">
    <text evidence="2 7">Belongs to the metallo-dependent hydrolases superfamily. DHOase family. Class I DHOase subfamily.</text>
</comment>
<dbReference type="UniPathway" id="UPA00070">
    <property type="reaction ID" value="UER00117"/>
</dbReference>
<feature type="binding site" evidence="7">
    <location>
        <begin position="320"/>
        <end position="321"/>
    </location>
    <ligand>
        <name>substrate</name>
    </ligand>
</feature>
<evidence type="ECO:0000259" key="9">
    <source>
        <dbReference type="Pfam" id="PF12890"/>
    </source>
</evidence>
<dbReference type="GO" id="GO:0008270">
    <property type="term" value="F:zinc ion binding"/>
    <property type="evidence" value="ECO:0007669"/>
    <property type="project" value="UniProtKB-UniRule"/>
</dbReference>
<feature type="domain" description="Amidohydrolase 3" evidence="8">
    <location>
        <begin position="327"/>
        <end position="419"/>
    </location>
</feature>
<name>A0A0R2AZU0_9LACO</name>
<dbReference type="EMBL" id="AYZQ01000001">
    <property type="protein sequence ID" value="KRM72647.1"/>
    <property type="molecule type" value="Genomic_DNA"/>
</dbReference>
<evidence type="ECO:0000256" key="6">
    <source>
        <dbReference type="ARBA" id="ARBA00022975"/>
    </source>
</evidence>
<keyword evidence="3 7" id="KW-0479">Metal-binding</keyword>
<dbReference type="GO" id="GO:0044205">
    <property type="term" value="P:'de novo' UMP biosynthetic process"/>
    <property type="evidence" value="ECO:0007669"/>
    <property type="project" value="UniProtKB-UniRule"/>
</dbReference>
<accession>A0A0R2AZU0</accession>
<dbReference type="SUPFAM" id="SSF51338">
    <property type="entry name" value="Composite domain of metallo-dependent hydrolases"/>
    <property type="match status" value="1"/>
</dbReference>
<feature type="binding site" evidence="7">
    <location>
        <position position="91"/>
    </location>
    <ligand>
        <name>substrate</name>
    </ligand>
</feature>
<evidence type="ECO:0000256" key="5">
    <source>
        <dbReference type="ARBA" id="ARBA00022833"/>
    </source>
</evidence>
<dbReference type="NCBIfam" id="TIGR00857">
    <property type="entry name" value="pyrC_multi"/>
    <property type="match status" value="1"/>
</dbReference>
<keyword evidence="5 7" id="KW-0862">Zinc</keyword>
<dbReference type="PANTHER" id="PTHR43668">
    <property type="entry name" value="ALLANTOINASE"/>
    <property type="match status" value="1"/>
</dbReference>
<dbReference type="SUPFAM" id="SSF51556">
    <property type="entry name" value="Metallo-dependent hydrolases"/>
    <property type="match status" value="1"/>
</dbReference>
<dbReference type="InterPro" id="IPR002195">
    <property type="entry name" value="Dihydroorotase_CS"/>
</dbReference>
<dbReference type="PATRIC" id="fig|1423727.3.peg.359"/>
<dbReference type="InterPro" id="IPR013108">
    <property type="entry name" value="Amidohydro_3"/>
</dbReference>
<evidence type="ECO:0000256" key="1">
    <source>
        <dbReference type="ARBA" id="ARBA00002368"/>
    </source>
</evidence>
<dbReference type="RefSeq" id="WP_057893670.1">
    <property type="nucleotide sequence ID" value="NZ_AYZQ01000001.1"/>
</dbReference>
<dbReference type="PANTHER" id="PTHR43668:SF2">
    <property type="entry name" value="ALLANTOINASE"/>
    <property type="match status" value="1"/>
</dbReference>
<comment type="function">
    <text evidence="1 7">Catalyzes the reversible cyclization of carbamoyl aspartate to dihydroorotate.</text>
</comment>